<feature type="compositionally biased region" description="Polar residues" evidence="1">
    <location>
        <begin position="18"/>
        <end position="28"/>
    </location>
</feature>
<dbReference type="eggNOG" id="ENOG502RQ1Z">
    <property type="taxonomic scope" value="Eukaryota"/>
</dbReference>
<dbReference type="OrthoDB" id="10420784at2759"/>
<feature type="compositionally biased region" description="Low complexity" evidence="1">
    <location>
        <begin position="172"/>
        <end position="184"/>
    </location>
</feature>
<reference evidence="3" key="1">
    <citation type="journal article" date="2014" name="Genome Announc.">
        <title>Draft genome sequence of Colletotrichum sublineola, a destructive pathogen of cultivated sorghum.</title>
        <authorList>
            <person name="Baroncelli R."/>
            <person name="Sanz-Martin J.M."/>
            <person name="Rech G.E."/>
            <person name="Sukno S.A."/>
            <person name="Thon M.R."/>
        </authorList>
    </citation>
    <scope>NUCLEOTIDE SEQUENCE [LARGE SCALE GENOMIC DNA]</scope>
    <source>
        <strain evidence="3">TX430BB</strain>
    </source>
</reference>
<feature type="region of interest" description="Disordered" evidence="1">
    <location>
        <begin position="80"/>
        <end position="113"/>
    </location>
</feature>
<name>A0A066X715_COLSU</name>
<proteinExistence type="predicted"/>
<evidence type="ECO:0000313" key="2">
    <source>
        <dbReference type="EMBL" id="KDN63469.1"/>
    </source>
</evidence>
<sequence>MSGPHMPGGFVGSGPLSAPSQATGSTIDEQMANHIRTELAKPSDNVNAETPQTRQNWRHLLTRHDQKQQAGKARNGISMGAAAAGHDNGGGGWGNHDERDNIIPSAPASTGLSARRFDGSILDMGGLSNLDLHTADHATRRRVIDTCNQNAEYFRAELDRRRSQQRRREDQSQPQPQPQQQRPPTASGVNQQAAMTGSKFASVSEIDDKMEELMCAQEKALQEALRHEMEIKRLWWLRQQARKGG</sequence>
<keyword evidence="3" id="KW-1185">Reference proteome</keyword>
<dbReference type="AlphaFoldDB" id="A0A066X715"/>
<dbReference type="HOGENOM" id="CLU_1107034_0_0_1"/>
<feature type="compositionally biased region" description="Basic and acidic residues" evidence="1">
    <location>
        <begin position="155"/>
        <end position="171"/>
    </location>
</feature>
<feature type="region of interest" description="Disordered" evidence="1">
    <location>
        <begin position="1"/>
        <end position="50"/>
    </location>
</feature>
<evidence type="ECO:0000313" key="3">
    <source>
        <dbReference type="Proteomes" id="UP000027238"/>
    </source>
</evidence>
<gene>
    <name evidence="2" type="ORF">CSUB01_08551</name>
</gene>
<accession>A0A066X715</accession>
<evidence type="ECO:0000256" key="1">
    <source>
        <dbReference type="SAM" id="MobiDB-lite"/>
    </source>
</evidence>
<protein>
    <submittedName>
        <fullName evidence="2">Uncharacterized protein</fullName>
    </submittedName>
</protein>
<feature type="region of interest" description="Disordered" evidence="1">
    <location>
        <begin position="155"/>
        <end position="199"/>
    </location>
</feature>
<dbReference type="EMBL" id="JMSE01001222">
    <property type="protein sequence ID" value="KDN63469.1"/>
    <property type="molecule type" value="Genomic_DNA"/>
</dbReference>
<organism evidence="2 3">
    <name type="scientific">Colletotrichum sublineola</name>
    <name type="common">Sorghum anthracnose fungus</name>
    <dbReference type="NCBI Taxonomy" id="1173701"/>
    <lineage>
        <taxon>Eukaryota</taxon>
        <taxon>Fungi</taxon>
        <taxon>Dikarya</taxon>
        <taxon>Ascomycota</taxon>
        <taxon>Pezizomycotina</taxon>
        <taxon>Sordariomycetes</taxon>
        <taxon>Hypocreomycetidae</taxon>
        <taxon>Glomerellales</taxon>
        <taxon>Glomerellaceae</taxon>
        <taxon>Colletotrichum</taxon>
        <taxon>Colletotrichum graminicola species complex</taxon>
    </lineage>
</organism>
<dbReference type="OMA" id="IKRLWWL"/>
<comment type="caution">
    <text evidence="2">The sequence shown here is derived from an EMBL/GenBank/DDBJ whole genome shotgun (WGS) entry which is preliminary data.</text>
</comment>
<feature type="compositionally biased region" description="Polar residues" evidence="1">
    <location>
        <begin position="187"/>
        <end position="199"/>
    </location>
</feature>
<dbReference type="Proteomes" id="UP000027238">
    <property type="component" value="Unassembled WGS sequence"/>
</dbReference>